<evidence type="ECO:0000256" key="7">
    <source>
        <dbReference type="ARBA" id="ARBA00023237"/>
    </source>
</evidence>
<dbReference type="Proteomes" id="UP001204798">
    <property type="component" value="Unassembled WGS sequence"/>
</dbReference>
<dbReference type="Gene3D" id="1.20.1600.10">
    <property type="entry name" value="Outer membrane efflux proteins (OEP)"/>
    <property type="match status" value="1"/>
</dbReference>
<keyword evidence="11" id="KW-1185">Reference proteome</keyword>
<keyword evidence="5" id="KW-0812">Transmembrane</keyword>
<evidence type="ECO:0000256" key="6">
    <source>
        <dbReference type="ARBA" id="ARBA00023136"/>
    </source>
</evidence>
<dbReference type="InterPro" id="IPR051906">
    <property type="entry name" value="TolC-like"/>
</dbReference>
<organism evidence="10 11">
    <name type="scientific">Candidatus Fervidibacter sacchari</name>
    <dbReference type="NCBI Taxonomy" id="1448929"/>
    <lineage>
        <taxon>Bacteria</taxon>
        <taxon>Candidatus Fervidibacterota</taxon>
        <taxon>Candidatus Fervidibacter</taxon>
    </lineage>
</organism>
<dbReference type="RefSeq" id="WP_259093526.1">
    <property type="nucleotide sequence ID" value="NZ_CP130454.1"/>
</dbReference>
<evidence type="ECO:0000313" key="10">
    <source>
        <dbReference type="EMBL" id="MCS3918110.1"/>
    </source>
</evidence>
<feature type="coiled-coil region" evidence="8">
    <location>
        <begin position="358"/>
        <end position="410"/>
    </location>
</feature>
<proteinExistence type="inferred from homology"/>
<name>A0ABT2EJI1_9BACT</name>
<keyword evidence="4" id="KW-1134">Transmembrane beta strand</keyword>
<dbReference type="PANTHER" id="PTHR30026">
    <property type="entry name" value="OUTER MEMBRANE PROTEIN TOLC"/>
    <property type="match status" value="1"/>
</dbReference>
<evidence type="ECO:0000256" key="4">
    <source>
        <dbReference type="ARBA" id="ARBA00022452"/>
    </source>
</evidence>
<sequence length="467" mass="51238">MRWVTVLGLVFCLLATLTAQVDPLSTRPKIRQALSLKEAVEIALRESPVLRGAVAELKATEARLKMTRSEKRWQISVNTFASVGTESGIFASPPTVMPSATMLLPRRTFLDANAMLMLPIFTGGRLEALIRQAEAVRYATAAQLEAMRLDVALETKLAYRRALLAREMIRVAEAYVAAMEERVRVDKVAAKVGRIPEFWVLRSEAELANAQQMLANAQRDYEIALITLKAIMGVHPDSEITLTDELGRDAGRGARDGKERDEGRGTRDGLKVELLEREKLMAEAMAKRPELQAALRQVEAQSHAVRAAKALYTPQVSLMAMADYMSGTGDMGQGTGGYLAGIVIGLPVLDGGRRKAMVSEAQAMQEKALAEVERLKLQIASEVDTALRELQTALKNLQTAQMALRSAEEDERVAKVRYEAGRSVLVEYLDALAALVRAQVNYAQAIYELSVAHDKLLRAVGKGLPED</sequence>
<dbReference type="PANTHER" id="PTHR30026:SF21">
    <property type="entry name" value="SLR1270 PROTEIN"/>
    <property type="match status" value="1"/>
</dbReference>
<evidence type="ECO:0000256" key="9">
    <source>
        <dbReference type="SAM" id="MobiDB-lite"/>
    </source>
</evidence>
<keyword evidence="7" id="KW-0998">Cell outer membrane</keyword>
<comment type="caution">
    <text evidence="10">The sequence shown here is derived from an EMBL/GenBank/DDBJ whole genome shotgun (WGS) entry which is preliminary data.</text>
</comment>
<feature type="coiled-coil region" evidence="8">
    <location>
        <begin position="200"/>
        <end position="227"/>
    </location>
</feature>
<dbReference type="InterPro" id="IPR003423">
    <property type="entry name" value="OMP_efflux"/>
</dbReference>
<evidence type="ECO:0000256" key="1">
    <source>
        <dbReference type="ARBA" id="ARBA00004442"/>
    </source>
</evidence>
<evidence type="ECO:0000256" key="2">
    <source>
        <dbReference type="ARBA" id="ARBA00007613"/>
    </source>
</evidence>
<evidence type="ECO:0000256" key="5">
    <source>
        <dbReference type="ARBA" id="ARBA00022692"/>
    </source>
</evidence>
<comment type="subcellular location">
    <subcellularLocation>
        <location evidence="1">Cell outer membrane</location>
    </subcellularLocation>
</comment>
<evidence type="ECO:0000256" key="8">
    <source>
        <dbReference type="SAM" id="Coils"/>
    </source>
</evidence>
<keyword evidence="6" id="KW-0472">Membrane</keyword>
<evidence type="ECO:0000256" key="3">
    <source>
        <dbReference type="ARBA" id="ARBA00022448"/>
    </source>
</evidence>
<protein>
    <submittedName>
        <fullName evidence="10">Outer membrane protein</fullName>
    </submittedName>
</protein>
<keyword evidence="3" id="KW-0813">Transport</keyword>
<feature type="compositionally biased region" description="Basic and acidic residues" evidence="9">
    <location>
        <begin position="245"/>
        <end position="267"/>
    </location>
</feature>
<accession>A0ABT2EJI1</accession>
<dbReference type="SUPFAM" id="SSF56954">
    <property type="entry name" value="Outer membrane efflux proteins (OEP)"/>
    <property type="match status" value="1"/>
</dbReference>
<feature type="region of interest" description="Disordered" evidence="9">
    <location>
        <begin position="244"/>
        <end position="267"/>
    </location>
</feature>
<comment type="similarity">
    <text evidence="2">Belongs to the outer membrane factor (OMF) (TC 1.B.17) family.</text>
</comment>
<evidence type="ECO:0000313" key="11">
    <source>
        <dbReference type="Proteomes" id="UP001204798"/>
    </source>
</evidence>
<dbReference type="Pfam" id="PF02321">
    <property type="entry name" value="OEP"/>
    <property type="match status" value="2"/>
</dbReference>
<gene>
    <name evidence="10" type="ORF">M2350_000507</name>
</gene>
<reference evidence="10 11" key="1">
    <citation type="submission" date="2022-08" db="EMBL/GenBank/DDBJ databases">
        <title>Bacterial and archaeal communities from various locations to study Microbial Dark Matter (Phase II).</title>
        <authorList>
            <person name="Stepanauskas R."/>
        </authorList>
    </citation>
    <scope>NUCLEOTIDE SEQUENCE [LARGE SCALE GENOMIC DNA]</scope>
    <source>
        <strain evidence="10 11">PD1</strain>
    </source>
</reference>
<dbReference type="EMBL" id="JANUCP010000001">
    <property type="protein sequence ID" value="MCS3918110.1"/>
    <property type="molecule type" value="Genomic_DNA"/>
</dbReference>
<keyword evidence="8" id="KW-0175">Coiled coil</keyword>